<name>A0A7K1U511_9BACT</name>
<organism evidence="1 2">
    <name type="scientific">Chitinophaga tropicalis</name>
    <dbReference type="NCBI Taxonomy" id="2683588"/>
    <lineage>
        <taxon>Bacteria</taxon>
        <taxon>Pseudomonadati</taxon>
        <taxon>Bacteroidota</taxon>
        <taxon>Chitinophagia</taxon>
        <taxon>Chitinophagales</taxon>
        <taxon>Chitinophagaceae</taxon>
        <taxon>Chitinophaga</taxon>
    </lineage>
</organism>
<gene>
    <name evidence="1" type="ORF">GO493_14380</name>
</gene>
<dbReference type="EMBL" id="WRXN01000005">
    <property type="protein sequence ID" value="MVT09452.1"/>
    <property type="molecule type" value="Genomic_DNA"/>
</dbReference>
<keyword evidence="2" id="KW-1185">Reference proteome</keyword>
<comment type="caution">
    <text evidence="1">The sequence shown here is derived from an EMBL/GenBank/DDBJ whole genome shotgun (WGS) entry which is preliminary data.</text>
</comment>
<evidence type="ECO:0000313" key="2">
    <source>
        <dbReference type="Proteomes" id="UP000461730"/>
    </source>
</evidence>
<proteinExistence type="predicted"/>
<reference evidence="1 2" key="1">
    <citation type="submission" date="2019-12" db="EMBL/GenBank/DDBJ databases">
        <title>Chitinophaga sp. strain ysch24 (GDMCC 1.1355), whole genome shotgun sequence.</title>
        <authorList>
            <person name="Zhang X."/>
        </authorList>
    </citation>
    <scope>NUCLEOTIDE SEQUENCE [LARGE SCALE GENOMIC DNA]</scope>
    <source>
        <strain evidence="2">ysch24</strain>
    </source>
</reference>
<dbReference type="AlphaFoldDB" id="A0A7K1U511"/>
<dbReference type="RefSeq" id="WP_157306898.1">
    <property type="nucleotide sequence ID" value="NZ_WRXN01000005.1"/>
</dbReference>
<dbReference type="Proteomes" id="UP000461730">
    <property type="component" value="Unassembled WGS sequence"/>
</dbReference>
<accession>A0A7K1U511</accession>
<evidence type="ECO:0000313" key="1">
    <source>
        <dbReference type="EMBL" id="MVT09452.1"/>
    </source>
</evidence>
<sequence length="253" mass="26626">MAQQAGILTIKGTLGNLTFYKSRSGGYLVREKGGIDASRIASDPAFARTRENGEEFKRACKAGKLLRVSFRSLMQNASDSLATARLVQAFSQVIKADLTSVRGQRNVIDGEAELLTGFEFNAGSTLQSTLFAPFISDIDRATGNLTVEIPSFIPAQMIAVPGGATHFVISCGGAEIDFEAASYVNGVAKSNELPINSLATAALNLTVPVTANSTKPLFVALGIQFIQQVNGVSYSLKNGTFNALAIVAVSGTP</sequence>
<protein>
    <submittedName>
        <fullName evidence="1">Uncharacterized protein</fullName>
    </submittedName>
</protein>